<dbReference type="InterPro" id="IPR007329">
    <property type="entry name" value="FMN-bd"/>
</dbReference>
<accession>A0A3G4VH02</accession>
<dbReference type="InterPro" id="IPR013785">
    <property type="entry name" value="Aldolase_TIM"/>
</dbReference>
<dbReference type="SUPFAM" id="SSF51395">
    <property type="entry name" value="FMN-linked oxidoreductases"/>
    <property type="match status" value="1"/>
</dbReference>
<dbReference type="SMART" id="SM00900">
    <property type="entry name" value="FMN_bind"/>
    <property type="match status" value="1"/>
</dbReference>
<dbReference type="SUPFAM" id="SSF56425">
    <property type="entry name" value="Succinate dehydrogenase/fumarate reductase flavoprotein, catalytic domain"/>
    <property type="match status" value="1"/>
</dbReference>
<dbReference type="Proteomes" id="UP000279760">
    <property type="component" value="Chromosome 2"/>
</dbReference>
<dbReference type="EMBL" id="CP033578">
    <property type="protein sequence ID" value="AYV24107.1"/>
    <property type="molecule type" value="Genomic_DNA"/>
</dbReference>
<comment type="cofactor">
    <cofactor evidence="2">
        <name>FAD</name>
        <dbReference type="ChEBI" id="CHEBI:57692"/>
    </cofactor>
</comment>
<evidence type="ECO:0000256" key="5">
    <source>
        <dbReference type="ARBA" id="ARBA00022827"/>
    </source>
</evidence>
<dbReference type="InterPro" id="IPR001155">
    <property type="entry name" value="OxRdtase_FMN_N"/>
</dbReference>
<dbReference type="InterPro" id="IPR010960">
    <property type="entry name" value="Flavocytochrome_c"/>
</dbReference>
<dbReference type="AlphaFoldDB" id="A0A3G4VH02"/>
<dbReference type="Gene3D" id="3.20.20.70">
    <property type="entry name" value="Aldolase class I"/>
    <property type="match status" value="1"/>
</dbReference>
<dbReference type="Pfam" id="PF04205">
    <property type="entry name" value="FMN_bind"/>
    <property type="match status" value="1"/>
</dbReference>
<dbReference type="InterPro" id="IPR003953">
    <property type="entry name" value="FAD-dep_OxRdtase_2_FAD-bd"/>
</dbReference>
<protein>
    <submittedName>
        <fullName evidence="8">NADH-dependent flavin oxidoreductase</fullName>
    </submittedName>
</protein>
<dbReference type="Gene3D" id="3.90.700.10">
    <property type="entry name" value="Succinate dehydrogenase/fumarate reductase flavoprotein, catalytic domain"/>
    <property type="match status" value="1"/>
</dbReference>
<dbReference type="NCBIfam" id="TIGR01813">
    <property type="entry name" value="flavo_cyto_c"/>
    <property type="match status" value="1"/>
</dbReference>
<sequence length="1006" mass="109542">MTKLIEEITLGLSKATLKNRIVMAPMTIQSAFFDGGVTQEMVDYYASRSGDAGAIIVESAFVENYGRAFPGALGINHDSKIAGLEKLATAIKAKGSKAILQIYHAGRMANGEFNGGHQPISASPVAALRDNAETPLEMTEEQIVGMIDHFGDAVNRAILAGFDGVEIHGANTYLIQQFFSPHSNRRTDKWGGDIEKRATFPLAILEKAKQVATSHQMPEFIIGYRFSPEEIEEPGIRFEDTMFLLDKLAQSGLDYFHFSMGNYARNSIVNPEDKEPLIRKFHALKSEDVAKVPVIGVGGIAQRQDADTALEYGYDMVSIGKGFLVEPTWAKKAINDEVCAEFADIAQQQALMIPTPLWEIMDYMIIDSAAEALKHQRIKELQSVEIKFEPGEYTAYGYGHNGQLPVTVSFSEDRILDIAVDSSKESDGIANPAFERIPQQILDGQTLNIDVISGATVSSQAVLDGVSNAVDLAGGNSEALRCKAREAVEWSTEVIEDTVDVVVVGGGGAGLSAALTALDNHQSVIVLEKFPAIGGNTVRTGGWVNAAEPKWQKAFPALAGEADYLKALADTPESEIAPEYLADFRMLKDQLANYFLDVDAGNHYLFDSTELHLIQTYLGGKRTNLDGESIYGQYDLVHTLTSRAMESIDWLTEKGIDFNRGMVDIAVGALWRRAHKPNRPKGVEFVEKLQKHIVAQGGRIITDTRADDLIIENGQVVGINATHSNGTKYKLTTKQGVVMASGGFGANTKMLQKYNNYWNEIADDIKTTNSPALVGDGIAIGENAGAELVGMEYIQLMPIGDPKSGALLTGLIVPPENFVFVNQQGKRFVNECESRDVLSNSFFENGGVIYMIADEEIRKTAANTTDETIEREIEEGIIIKADTIEELAQKINVPTAELSETIRLYNSYVDNGRDPEFQKGALGLKVEQAPFYATPRKPSVHHTMGGLKIDTDARVLNKQGAPIPGLYAAGEVTGGIHAGNRLGGNALIDIFTYGRIAGQNVSMRNS</sequence>
<comment type="similarity">
    <text evidence="3">Belongs to the FAD-dependent oxidoreductase 2 family. FRD/SDH subfamily.</text>
</comment>
<dbReference type="PANTHER" id="PTHR43400:SF7">
    <property type="entry name" value="FAD-DEPENDENT OXIDOREDUCTASE 2 FAD BINDING DOMAIN-CONTAINING PROTEIN"/>
    <property type="match status" value="1"/>
</dbReference>
<dbReference type="InterPro" id="IPR027477">
    <property type="entry name" value="Succ_DH/fumarate_Rdtase_cat_sf"/>
</dbReference>
<evidence type="ECO:0000256" key="4">
    <source>
        <dbReference type="ARBA" id="ARBA00022630"/>
    </source>
</evidence>
<dbReference type="Gene3D" id="3.90.1010.20">
    <property type="match status" value="1"/>
</dbReference>
<gene>
    <name evidence="8" type="ORF">ECB94_22835</name>
</gene>
<dbReference type="GO" id="GO:0016020">
    <property type="term" value="C:membrane"/>
    <property type="evidence" value="ECO:0007669"/>
    <property type="project" value="InterPro"/>
</dbReference>
<evidence type="ECO:0000313" key="8">
    <source>
        <dbReference type="EMBL" id="AYV24107.1"/>
    </source>
</evidence>
<name>A0A3G4VH02_9VIBR</name>
<dbReference type="Pfam" id="PF00890">
    <property type="entry name" value="FAD_binding_2"/>
    <property type="match status" value="1"/>
</dbReference>
<proteinExistence type="inferred from homology"/>
<dbReference type="InterPro" id="IPR036188">
    <property type="entry name" value="FAD/NAD-bd_sf"/>
</dbReference>
<evidence type="ECO:0000256" key="2">
    <source>
        <dbReference type="ARBA" id="ARBA00001974"/>
    </source>
</evidence>
<comment type="cofactor">
    <cofactor evidence="1">
        <name>FMN</name>
        <dbReference type="ChEBI" id="CHEBI:58210"/>
    </cofactor>
</comment>
<dbReference type="GO" id="GO:0016491">
    <property type="term" value="F:oxidoreductase activity"/>
    <property type="evidence" value="ECO:0007669"/>
    <property type="project" value="UniProtKB-KW"/>
</dbReference>
<evidence type="ECO:0000259" key="7">
    <source>
        <dbReference type="SMART" id="SM00900"/>
    </source>
</evidence>
<evidence type="ECO:0000313" key="9">
    <source>
        <dbReference type="Proteomes" id="UP000279760"/>
    </source>
</evidence>
<reference evidence="8 9" key="1">
    <citation type="submission" date="2018-11" db="EMBL/GenBank/DDBJ databases">
        <title>Complete Genome Sequence of Vbrio mediterranei 117-T6: a Potential Pathogen Bacteria Isolated from the Conchocelis of Pyropia.</title>
        <authorList>
            <person name="Liu Q."/>
        </authorList>
    </citation>
    <scope>NUCLEOTIDE SEQUENCE [LARGE SCALE GENOMIC DNA]</scope>
    <source>
        <strain evidence="8 9">117-T6</strain>
    </source>
</reference>
<organism evidence="8 9">
    <name type="scientific">Vibrio mediterranei</name>
    <dbReference type="NCBI Taxonomy" id="689"/>
    <lineage>
        <taxon>Bacteria</taxon>
        <taxon>Pseudomonadati</taxon>
        <taxon>Pseudomonadota</taxon>
        <taxon>Gammaproteobacteria</taxon>
        <taxon>Vibrionales</taxon>
        <taxon>Vibrionaceae</taxon>
        <taxon>Vibrio</taxon>
    </lineage>
</organism>
<dbReference type="SUPFAM" id="SSF51905">
    <property type="entry name" value="FAD/NAD(P)-binding domain"/>
    <property type="match status" value="1"/>
</dbReference>
<evidence type="ECO:0000256" key="1">
    <source>
        <dbReference type="ARBA" id="ARBA00001917"/>
    </source>
</evidence>
<dbReference type="InterPro" id="IPR050315">
    <property type="entry name" value="FAD-oxidoreductase_2"/>
</dbReference>
<dbReference type="RefSeq" id="WP_124941777.1">
    <property type="nucleotide sequence ID" value="NZ_CP033578.1"/>
</dbReference>
<evidence type="ECO:0000256" key="3">
    <source>
        <dbReference type="ARBA" id="ARBA00008040"/>
    </source>
</evidence>
<dbReference type="CDD" id="cd04735">
    <property type="entry name" value="OYE_like_4_FMN"/>
    <property type="match status" value="1"/>
</dbReference>
<dbReference type="PANTHER" id="PTHR43400">
    <property type="entry name" value="FUMARATE REDUCTASE"/>
    <property type="match status" value="1"/>
</dbReference>
<keyword evidence="4" id="KW-0285">Flavoprotein</keyword>
<evidence type="ECO:0000256" key="6">
    <source>
        <dbReference type="ARBA" id="ARBA00023002"/>
    </source>
</evidence>
<dbReference type="Pfam" id="PF00724">
    <property type="entry name" value="Oxidored_FMN"/>
    <property type="match status" value="1"/>
</dbReference>
<dbReference type="Gene3D" id="3.50.50.60">
    <property type="entry name" value="FAD/NAD(P)-binding domain"/>
    <property type="match status" value="2"/>
</dbReference>
<dbReference type="GO" id="GO:0010181">
    <property type="term" value="F:FMN binding"/>
    <property type="evidence" value="ECO:0007669"/>
    <property type="project" value="InterPro"/>
</dbReference>
<feature type="domain" description="FMN-binding" evidence="7">
    <location>
        <begin position="399"/>
        <end position="473"/>
    </location>
</feature>
<keyword evidence="5" id="KW-0274">FAD</keyword>
<keyword evidence="6" id="KW-0560">Oxidoreductase</keyword>